<dbReference type="Gene3D" id="2.40.30.130">
    <property type="match status" value="1"/>
</dbReference>
<dbReference type="InterPro" id="IPR018163">
    <property type="entry name" value="Thr/Ala-tRNA-synth_IIc_edit"/>
</dbReference>
<dbReference type="InterPro" id="IPR009000">
    <property type="entry name" value="Transl_B-barrel_sf"/>
</dbReference>
<dbReference type="SUPFAM" id="SSF55186">
    <property type="entry name" value="ThrRS/AlaRS common domain"/>
    <property type="match status" value="1"/>
</dbReference>
<dbReference type="EMBL" id="CP043494">
    <property type="protein sequence ID" value="WNG49877.1"/>
    <property type="molecule type" value="Genomic_DNA"/>
</dbReference>
<dbReference type="InterPro" id="IPR051335">
    <property type="entry name" value="Alanyl-tRNA_Editing_Enzymes"/>
</dbReference>
<reference evidence="8 9" key="1">
    <citation type="submission" date="2019-08" db="EMBL/GenBank/DDBJ databases">
        <title>Archangium and Cystobacter genomes.</title>
        <authorList>
            <person name="Chen I.-C.K."/>
            <person name="Wielgoss S."/>
        </authorList>
    </citation>
    <scope>NUCLEOTIDE SEQUENCE [LARGE SCALE GENOMIC DNA]</scope>
    <source>
        <strain evidence="8 9">Cbm 6</strain>
    </source>
</reference>
<dbReference type="Pfam" id="PF01411">
    <property type="entry name" value="tRNA-synt_2c"/>
    <property type="match status" value="1"/>
</dbReference>
<dbReference type="PANTHER" id="PTHR43462:SF1">
    <property type="entry name" value="ALANYL-TRNA EDITING PROTEIN AARSD1"/>
    <property type="match status" value="1"/>
</dbReference>
<dbReference type="PANTHER" id="PTHR43462">
    <property type="entry name" value="ALANYL-TRNA EDITING PROTEIN"/>
    <property type="match status" value="1"/>
</dbReference>
<gene>
    <name evidence="8" type="ORF">F0U60_41485</name>
</gene>
<evidence type="ECO:0000256" key="5">
    <source>
        <dbReference type="ARBA" id="ARBA00022833"/>
    </source>
</evidence>
<dbReference type="Proteomes" id="UP001611383">
    <property type="component" value="Chromosome"/>
</dbReference>
<protein>
    <recommendedName>
        <fullName evidence="3">Alanine--tRNA ligase</fullName>
    </recommendedName>
    <alternativeName>
        <fullName evidence="6">Alanyl-tRNA synthetase</fullName>
    </alternativeName>
</protein>
<dbReference type="PROSITE" id="PS50860">
    <property type="entry name" value="AA_TRNA_LIGASE_II_ALA"/>
    <property type="match status" value="1"/>
</dbReference>
<evidence type="ECO:0000256" key="6">
    <source>
        <dbReference type="ARBA" id="ARBA00032577"/>
    </source>
</evidence>
<organism evidence="8 9">
    <name type="scientific">Archangium minus</name>
    <dbReference type="NCBI Taxonomy" id="83450"/>
    <lineage>
        <taxon>Bacteria</taxon>
        <taxon>Pseudomonadati</taxon>
        <taxon>Myxococcota</taxon>
        <taxon>Myxococcia</taxon>
        <taxon>Myxococcales</taxon>
        <taxon>Cystobacterineae</taxon>
        <taxon>Archangiaceae</taxon>
        <taxon>Archangium</taxon>
    </lineage>
</organism>
<evidence type="ECO:0000256" key="2">
    <source>
        <dbReference type="ARBA" id="ARBA00004496"/>
    </source>
</evidence>
<comment type="subcellular location">
    <subcellularLocation>
        <location evidence="2">Cytoplasm</location>
    </subcellularLocation>
</comment>
<dbReference type="InterPro" id="IPR018165">
    <property type="entry name" value="Ala-tRNA-synth_IIc_core"/>
</dbReference>
<name>A0ABY9X3A2_9BACT</name>
<accession>A0ABY9X3A2</accession>
<comment type="cofactor">
    <cofactor evidence="1">
        <name>Zn(2+)</name>
        <dbReference type="ChEBI" id="CHEBI:29105"/>
    </cofactor>
</comment>
<evidence type="ECO:0000313" key="8">
    <source>
        <dbReference type="EMBL" id="WNG49877.1"/>
    </source>
</evidence>
<keyword evidence="5" id="KW-0862">Zinc</keyword>
<evidence type="ECO:0000256" key="1">
    <source>
        <dbReference type="ARBA" id="ARBA00001947"/>
    </source>
</evidence>
<proteinExistence type="predicted"/>
<dbReference type="SMART" id="SM00863">
    <property type="entry name" value="tRNA_SAD"/>
    <property type="match status" value="1"/>
</dbReference>
<dbReference type="InterPro" id="IPR012947">
    <property type="entry name" value="tRNA_SAD"/>
</dbReference>
<evidence type="ECO:0000259" key="7">
    <source>
        <dbReference type="PROSITE" id="PS50860"/>
    </source>
</evidence>
<evidence type="ECO:0000313" key="9">
    <source>
        <dbReference type="Proteomes" id="UP001611383"/>
    </source>
</evidence>
<dbReference type="Pfam" id="PF07973">
    <property type="entry name" value="tRNA_SAD"/>
    <property type="match status" value="1"/>
</dbReference>
<evidence type="ECO:0000256" key="4">
    <source>
        <dbReference type="ARBA" id="ARBA00022723"/>
    </source>
</evidence>
<keyword evidence="4" id="KW-0479">Metal-binding</keyword>
<dbReference type="RefSeq" id="WP_395808303.1">
    <property type="nucleotide sequence ID" value="NZ_CP043494.1"/>
</dbReference>
<evidence type="ECO:0000256" key="3">
    <source>
        <dbReference type="ARBA" id="ARBA00017959"/>
    </source>
</evidence>
<dbReference type="Gene3D" id="3.30.980.10">
    <property type="entry name" value="Threonyl-trna Synthetase, Chain A, domain 2"/>
    <property type="match status" value="1"/>
</dbReference>
<dbReference type="SUPFAM" id="SSF50447">
    <property type="entry name" value="Translation proteins"/>
    <property type="match status" value="1"/>
</dbReference>
<sequence>MTVRLYLEDSYQREFNAEVLESADGWCVLSRTAFYPGGGGQPCDRGHLSLEGDTVAVSEVREDDAGRIWHRTERELAAGQAVRGTLDWSYRHALMRHHGLMHVVNTVARQHFGGVITGVQLGPEESRIDFKLTGFTREQIPDLESRVNDVLQNSHTVTSSVISEEEFRSRPELIRTLNVLPPIVEGKVRIVEIAGFDAQACGGTHVHSMREIGQARIRKFDNKGKDNKRFYWTLTAQ</sequence>
<feature type="domain" description="Alanyl-transfer RNA synthetases family profile" evidence="7">
    <location>
        <begin position="1"/>
        <end position="237"/>
    </location>
</feature>
<dbReference type="InterPro" id="IPR018164">
    <property type="entry name" value="Ala-tRNA-synth_IIc_N"/>
</dbReference>
<keyword evidence="9" id="KW-1185">Reference proteome</keyword>